<gene>
    <name evidence="1" type="ORF">DR999_PMT18019</name>
</gene>
<evidence type="ECO:0000313" key="1">
    <source>
        <dbReference type="EMBL" id="TFJ99880.1"/>
    </source>
</evidence>
<reference evidence="1 2" key="2">
    <citation type="submission" date="2019-04" db="EMBL/GenBank/DDBJ databases">
        <title>The genome sequence of big-headed turtle.</title>
        <authorList>
            <person name="Gong S."/>
        </authorList>
    </citation>
    <scope>NUCLEOTIDE SEQUENCE [LARGE SCALE GENOMIC DNA]</scope>
    <source>
        <strain evidence="1">DO16091913</strain>
        <tissue evidence="1">Muscle</tissue>
    </source>
</reference>
<comment type="caution">
    <text evidence="1">The sequence shown here is derived from an EMBL/GenBank/DDBJ whole genome shotgun (WGS) entry which is preliminary data.</text>
</comment>
<accession>A0A4D9DQQ5</accession>
<proteinExistence type="predicted"/>
<organism evidence="1 2">
    <name type="scientific">Platysternon megacephalum</name>
    <name type="common">big-headed turtle</name>
    <dbReference type="NCBI Taxonomy" id="55544"/>
    <lineage>
        <taxon>Eukaryota</taxon>
        <taxon>Metazoa</taxon>
        <taxon>Chordata</taxon>
        <taxon>Craniata</taxon>
        <taxon>Vertebrata</taxon>
        <taxon>Euteleostomi</taxon>
        <taxon>Archelosauria</taxon>
        <taxon>Testudinata</taxon>
        <taxon>Testudines</taxon>
        <taxon>Cryptodira</taxon>
        <taxon>Durocryptodira</taxon>
        <taxon>Testudinoidea</taxon>
        <taxon>Platysternidae</taxon>
        <taxon>Platysternon</taxon>
    </lineage>
</organism>
<dbReference type="AlphaFoldDB" id="A0A4D9DQQ5"/>
<sequence>MTSAPLIYHTPWFVLDHVKIVLTRVWGRLTKMLYSRSSQTEACGPLVVHRDLSSHTGLAVKVYGKTLKIHYFANVTSPFKQLQQFPQGCCWSSMGQEVLT</sequence>
<keyword evidence="2" id="KW-1185">Reference proteome</keyword>
<evidence type="ECO:0000313" key="2">
    <source>
        <dbReference type="Proteomes" id="UP000297703"/>
    </source>
</evidence>
<dbReference type="EMBL" id="QXTE01000299">
    <property type="protein sequence ID" value="TFJ99880.1"/>
    <property type="molecule type" value="Genomic_DNA"/>
</dbReference>
<reference evidence="1 2" key="1">
    <citation type="submission" date="2019-04" db="EMBL/GenBank/DDBJ databases">
        <title>Draft genome of the big-headed turtle Platysternon megacephalum.</title>
        <authorList>
            <person name="Gong S."/>
        </authorList>
    </citation>
    <scope>NUCLEOTIDE SEQUENCE [LARGE SCALE GENOMIC DNA]</scope>
    <source>
        <strain evidence="1">DO16091913</strain>
        <tissue evidence="1">Muscle</tissue>
    </source>
</reference>
<protein>
    <submittedName>
        <fullName evidence="1">Serine/threonine-protein phosphatase 2A 55 kDa regulatory subunit B delta isoform</fullName>
    </submittedName>
</protein>
<dbReference type="Proteomes" id="UP000297703">
    <property type="component" value="Unassembled WGS sequence"/>
</dbReference>
<name>A0A4D9DQQ5_9SAUR</name>